<dbReference type="EC" id="2.1.1.164" evidence="2"/>
<dbReference type="STRING" id="1855912.LuPra_01962"/>
<reference evidence="2 3" key="1">
    <citation type="journal article" date="2016" name="Genome Announc.">
        <title>First Complete Genome Sequence of a Subdivision 6 Acidobacterium Strain.</title>
        <authorList>
            <person name="Huang S."/>
            <person name="Vieira S."/>
            <person name="Bunk B."/>
            <person name="Riedel T."/>
            <person name="Sproer C."/>
            <person name="Overmann J."/>
        </authorList>
    </citation>
    <scope>NUCLEOTIDE SEQUENCE [LARGE SCALE GENOMIC DNA]</scope>
    <source>
        <strain evidence="3">DSM 100886 HEG_-6_39</strain>
    </source>
</reference>
<dbReference type="OrthoDB" id="9808140at2"/>
<dbReference type="GO" id="GO:0102082">
    <property type="term" value="F:demethylrebeccamycin--D-glucose O-methyltransferase activity"/>
    <property type="evidence" value="ECO:0007669"/>
    <property type="project" value="UniProtKB-EC"/>
</dbReference>
<sequence length="261" mass="29478">MDDAEAARYWDDNAEAWTTLSRAGYDEYRDGLNTPAFLAMLPDVRGREGLDVGCGEGYNTRQLAARGARMTGIDLSRGFLRHAVDAERLDPRGIGYVGASAAHVPYADGSFDFVTAFMSLMDMPGLERVLSEMRRVLRPGGFLQASIEHPCFATPHRRNLRGPDGRTYALEVGDYFNRLDGTVTEWTFSAAPPEVKTTVRRFRIPRFTRPLGEWINMFIDAGFAIERIEEPRPDDEAVRAYPRLQDAQVVAFFLHVRVRRI</sequence>
<dbReference type="PANTHER" id="PTHR42912:SF93">
    <property type="entry name" value="N6-ADENOSINE-METHYLTRANSFERASE TMT1A"/>
    <property type="match status" value="1"/>
</dbReference>
<evidence type="ECO:0000313" key="3">
    <source>
        <dbReference type="Proteomes" id="UP000076079"/>
    </source>
</evidence>
<dbReference type="PANTHER" id="PTHR42912">
    <property type="entry name" value="METHYLTRANSFERASE"/>
    <property type="match status" value="1"/>
</dbReference>
<keyword evidence="2" id="KW-0808">Transferase</keyword>
<name>A0A143PKY7_LUTPR</name>
<organism evidence="2 3">
    <name type="scientific">Luteitalea pratensis</name>
    <dbReference type="NCBI Taxonomy" id="1855912"/>
    <lineage>
        <taxon>Bacteria</taxon>
        <taxon>Pseudomonadati</taxon>
        <taxon>Acidobacteriota</taxon>
        <taxon>Vicinamibacteria</taxon>
        <taxon>Vicinamibacterales</taxon>
        <taxon>Vicinamibacteraceae</taxon>
        <taxon>Luteitalea</taxon>
    </lineage>
</organism>
<evidence type="ECO:0000313" key="2">
    <source>
        <dbReference type="EMBL" id="AMY08758.1"/>
    </source>
</evidence>
<accession>A0A143PKY7</accession>
<dbReference type="InterPro" id="IPR013216">
    <property type="entry name" value="Methyltransf_11"/>
</dbReference>
<feature type="domain" description="Methyltransferase type 11" evidence="1">
    <location>
        <begin position="50"/>
        <end position="143"/>
    </location>
</feature>
<dbReference type="RefSeq" id="WP_110170570.1">
    <property type="nucleotide sequence ID" value="NZ_CP015136.1"/>
</dbReference>
<dbReference type="PATRIC" id="fig|1813736.3.peg.2060"/>
<gene>
    <name evidence="2" type="primary">rebM_1</name>
    <name evidence="2" type="ORF">LuPra_01962</name>
</gene>
<dbReference type="EMBL" id="CP015136">
    <property type="protein sequence ID" value="AMY08758.1"/>
    <property type="molecule type" value="Genomic_DNA"/>
</dbReference>
<dbReference type="KEGG" id="abac:LuPra_01962"/>
<dbReference type="AlphaFoldDB" id="A0A143PKY7"/>
<dbReference type="Pfam" id="PF08241">
    <property type="entry name" value="Methyltransf_11"/>
    <property type="match status" value="1"/>
</dbReference>
<dbReference type="InterPro" id="IPR029063">
    <property type="entry name" value="SAM-dependent_MTases_sf"/>
</dbReference>
<proteinExistence type="predicted"/>
<dbReference type="SUPFAM" id="SSF53335">
    <property type="entry name" value="S-adenosyl-L-methionine-dependent methyltransferases"/>
    <property type="match status" value="1"/>
</dbReference>
<dbReference type="InterPro" id="IPR050508">
    <property type="entry name" value="Methyltransf_Superfamily"/>
</dbReference>
<keyword evidence="3" id="KW-1185">Reference proteome</keyword>
<dbReference type="CDD" id="cd02440">
    <property type="entry name" value="AdoMet_MTases"/>
    <property type="match status" value="1"/>
</dbReference>
<dbReference type="GO" id="GO:0008757">
    <property type="term" value="F:S-adenosylmethionine-dependent methyltransferase activity"/>
    <property type="evidence" value="ECO:0007669"/>
    <property type="project" value="InterPro"/>
</dbReference>
<dbReference type="Proteomes" id="UP000076079">
    <property type="component" value="Chromosome"/>
</dbReference>
<dbReference type="GO" id="GO:0032259">
    <property type="term" value="P:methylation"/>
    <property type="evidence" value="ECO:0007669"/>
    <property type="project" value="UniProtKB-KW"/>
</dbReference>
<evidence type="ECO:0000259" key="1">
    <source>
        <dbReference type="Pfam" id="PF08241"/>
    </source>
</evidence>
<dbReference type="Gene3D" id="3.40.50.150">
    <property type="entry name" value="Vaccinia Virus protein VP39"/>
    <property type="match status" value="1"/>
</dbReference>
<reference evidence="3" key="2">
    <citation type="submission" date="2016-04" db="EMBL/GenBank/DDBJ databases">
        <title>First Complete Genome Sequence of a Subdivision 6 Acidobacterium.</title>
        <authorList>
            <person name="Huang S."/>
            <person name="Vieira S."/>
            <person name="Bunk B."/>
            <person name="Riedel T."/>
            <person name="Sproeer C."/>
            <person name="Overmann J."/>
        </authorList>
    </citation>
    <scope>NUCLEOTIDE SEQUENCE [LARGE SCALE GENOMIC DNA]</scope>
    <source>
        <strain evidence="3">DSM 100886 HEG_-6_39</strain>
    </source>
</reference>
<keyword evidence="2" id="KW-0489">Methyltransferase</keyword>
<protein>
    <submittedName>
        <fullName evidence="2">Demethylrebeccamycin-D-glucose O-methyltransferase</fullName>
        <ecNumber evidence="2">2.1.1.164</ecNumber>
    </submittedName>
</protein>